<proteinExistence type="predicted"/>
<evidence type="ECO:0000313" key="1">
    <source>
        <dbReference type="EMBL" id="RVW77059.1"/>
    </source>
</evidence>
<evidence type="ECO:0000313" key="2">
    <source>
        <dbReference type="Proteomes" id="UP000288805"/>
    </source>
</evidence>
<accession>A0A438GXY1</accession>
<organism evidence="1 2">
    <name type="scientific">Vitis vinifera</name>
    <name type="common">Grape</name>
    <dbReference type="NCBI Taxonomy" id="29760"/>
    <lineage>
        <taxon>Eukaryota</taxon>
        <taxon>Viridiplantae</taxon>
        <taxon>Streptophyta</taxon>
        <taxon>Embryophyta</taxon>
        <taxon>Tracheophyta</taxon>
        <taxon>Spermatophyta</taxon>
        <taxon>Magnoliopsida</taxon>
        <taxon>eudicotyledons</taxon>
        <taxon>Gunneridae</taxon>
        <taxon>Pentapetalae</taxon>
        <taxon>rosids</taxon>
        <taxon>Vitales</taxon>
        <taxon>Vitaceae</taxon>
        <taxon>Viteae</taxon>
        <taxon>Vitis</taxon>
    </lineage>
</organism>
<dbReference type="PANTHER" id="PTHR38390:SF2">
    <property type="entry name" value="OS01G0103900 PROTEIN"/>
    <property type="match status" value="1"/>
</dbReference>
<dbReference type="Proteomes" id="UP000288805">
    <property type="component" value="Unassembled WGS sequence"/>
</dbReference>
<name>A0A438GXY1_VITVI</name>
<comment type="caution">
    <text evidence="1">The sequence shown here is derived from an EMBL/GenBank/DDBJ whole genome shotgun (WGS) entry which is preliminary data.</text>
</comment>
<dbReference type="EMBL" id="QGNW01000319">
    <property type="protein sequence ID" value="RVW77059.1"/>
    <property type="molecule type" value="Genomic_DNA"/>
</dbReference>
<protein>
    <submittedName>
        <fullName evidence="1">Uncharacterized protein</fullName>
    </submittedName>
</protein>
<reference evidence="1 2" key="1">
    <citation type="journal article" date="2018" name="PLoS Genet.">
        <title>Population sequencing reveals clonal diversity and ancestral inbreeding in the grapevine cultivar Chardonnay.</title>
        <authorList>
            <person name="Roach M.J."/>
            <person name="Johnson D.L."/>
            <person name="Bohlmann J."/>
            <person name="van Vuuren H.J."/>
            <person name="Jones S.J."/>
            <person name="Pretorius I.S."/>
            <person name="Schmidt S.A."/>
            <person name="Borneman A.R."/>
        </authorList>
    </citation>
    <scope>NUCLEOTIDE SEQUENCE [LARGE SCALE GENOMIC DNA]</scope>
    <source>
        <strain evidence="2">cv. Chardonnay</strain>
        <tissue evidence="1">Leaf</tissue>
    </source>
</reference>
<dbReference type="PANTHER" id="PTHR38390">
    <property type="entry name" value="OS01G0103900 PROTEIN"/>
    <property type="match status" value="1"/>
</dbReference>
<dbReference type="AlphaFoldDB" id="A0A438GXY1"/>
<gene>
    <name evidence="1" type="ORF">CK203_036903</name>
</gene>
<sequence>MQRLAGSEEVSPIPDVSRVIDSSLTKEIENSIESSLLKVRFFLEHFLWLISHRGSPLYSICSYLNQLTSSMAFLLSDLIPFQMELRDYNPVLHERGFHQKLNFLVKESLQFR</sequence>